<proteinExistence type="predicted"/>
<protein>
    <submittedName>
        <fullName evidence="2">Uncharacterized protein</fullName>
    </submittedName>
</protein>
<dbReference type="RefSeq" id="WP_150403278.1">
    <property type="nucleotide sequence ID" value="NZ_VXLC01000006.1"/>
</dbReference>
<dbReference type="Proteomes" id="UP000323876">
    <property type="component" value="Unassembled WGS sequence"/>
</dbReference>
<evidence type="ECO:0000256" key="1">
    <source>
        <dbReference type="SAM" id="MobiDB-lite"/>
    </source>
</evidence>
<sequence>MELDTETYCRGCGAPLAWRLTRTTARLLPLDVEPNEHGRVRVDSDNSATVLSGGELLLTRVQGVPLYVHHVAGVGCPDVWPADAGRVALARLADEPNTVIASQARAAAGSLAGRPADTKAPTSLFPAGAAAPGVGTHTPKG</sequence>
<reference evidence="2 3" key="1">
    <citation type="submission" date="2019-09" db="EMBL/GenBank/DDBJ databases">
        <authorList>
            <person name="Wang X."/>
        </authorList>
    </citation>
    <scope>NUCLEOTIDE SEQUENCE [LARGE SCALE GENOMIC DNA]</scope>
    <source>
        <strain evidence="2 3">CICC 11023</strain>
    </source>
</reference>
<evidence type="ECO:0000313" key="2">
    <source>
        <dbReference type="EMBL" id="KAA8887708.1"/>
    </source>
</evidence>
<dbReference type="EMBL" id="VXLC01000006">
    <property type="protein sequence ID" value="KAA8887708.1"/>
    <property type="molecule type" value="Genomic_DNA"/>
</dbReference>
<evidence type="ECO:0000313" key="3">
    <source>
        <dbReference type="Proteomes" id="UP000323876"/>
    </source>
</evidence>
<dbReference type="OrthoDB" id="9896055at2"/>
<organism evidence="2 3">
    <name type="scientific">Nocardia colli</name>
    <dbReference type="NCBI Taxonomy" id="2545717"/>
    <lineage>
        <taxon>Bacteria</taxon>
        <taxon>Bacillati</taxon>
        <taxon>Actinomycetota</taxon>
        <taxon>Actinomycetes</taxon>
        <taxon>Mycobacteriales</taxon>
        <taxon>Nocardiaceae</taxon>
        <taxon>Nocardia</taxon>
    </lineage>
</organism>
<gene>
    <name evidence="2" type="ORF">F3087_18850</name>
</gene>
<accession>A0A5N0EE61</accession>
<feature type="region of interest" description="Disordered" evidence="1">
    <location>
        <begin position="105"/>
        <end position="141"/>
    </location>
</feature>
<keyword evidence="3" id="KW-1185">Reference proteome</keyword>
<comment type="caution">
    <text evidence="2">The sequence shown here is derived from an EMBL/GenBank/DDBJ whole genome shotgun (WGS) entry which is preliminary data.</text>
</comment>
<feature type="compositionally biased region" description="Low complexity" evidence="1">
    <location>
        <begin position="105"/>
        <end position="115"/>
    </location>
</feature>
<name>A0A5N0EE61_9NOCA</name>
<dbReference type="AlphaFoldDB" id="A0A5N0EE61"/>